<protein>
    <submittedName>
        <fullName evidence="1">Uncharacterized protein</fullName>
    </submittedName>
</protein>
<accession>A0ABX7B777</accession>
<organism evidence="1 2">
    <name type="scientific">Skermanella cutis</name>
    <dbReference type="NCBI Taxonomy" id="2775420"/>
    <lineage>
        <taxon>Bacteria</taxon>
        <taxon>Pseudomonadati</taxon>
        <taxon>Pseudomonadota</taxon>
        <taxon>Alphaproteobacteria</taxon>
        <taxon>Rhodospirillales</taxon>
        <taxon>Azospirillaceae</taxon>
        <taxon>Skermanella</taxon>
    </lineage>
</organism>
<proteinExistence type="predicted"/>
<dbReference type="RefSeq" id="WP_201077127.1">
    <property type="nucleotide sequence ID" value="NZ_CP067420.1"/>
</dbReference>
<gene>
    <name evidence="1" type="ORF">IGS68_02665</name>
</gene>
<keyword evidence="2" id="KW-1185">Reference proteome</keyword>
<reference evidence="1" key="1">
    <citation type="submission" date="2021-02" db="EMBL/GenBank/DDBJ databases">
        <title>Skermanella TT6 skin isolate.</title>
        <authorList>
            <person name="Lee K."/>
            <person name="Ganzorig M."/>
        </authorList>
    </citation>
    <scope>NUCLEOTIDE SEQUENCE</scope>
    <source>
        <strain evidence="1">TT6</strain>
    </source>
</reference>
<dbReference type="EMBL" id="CP067420">
    <property type="protein sequence ID" value="QQP90187.1"/>
    <property type="molecule type" value="Genomic_DNA"/>
</dbReference>
<dbReference type="Proteomes" id="UP000595197">
    <property type="component" value="Chromosome"/>
</dbReference>
<name>A0ABX7B777_9PROT</name>
<evidence type="ECO:0000313" key="2">
    <source>
        <dbReference type="Proteomes" id="UP000595197"/>
    </source>
</evidence>
<sequence>MEIAHRVLDRLETNATTRSLKHVVLATTAYIHGIMSARPLACQHASADYVDFVNFTFAASSTFVRLELGGFFIIPPAIFRRFFLSFRGRANWPEPFGHDLGADLEHDLSTILFFFEAYMRPGILTGYRFRNPGRFHRRD</sequence>
<evidence type="ECO:0000313" key="1">
    <source>
        <dbReference type="EMBL" id="QQP90187.1"/>
    </source>
</evidence>